<feature type="region of interest" description="Disordered" evidence="1">
    <location>
        <begin position="89"/>
        <end position="129"/>
    </location>
</feature>
<feature type="compositionally biased region" description="Polar residues" evidence="1">
    <location>
        <begin position="98"/>
        <end position="125"/>
    </location>
</feature>
<reference evidence="3" key="3">
    <citation type="submission" date="2018-08" db="UniProtKB">
        <authorList>
            <consortium name="EnsemblPlants"/>
        </authorList>
    </citation>
    <scope>IDENTIFICATION</scope>
    <source>
        <strain evidence="3">cv. Bd21</strain>
    </source>
</reference>
<dbReference type="Proteomes" id="UP000008810">
    <property type="component" value="Chromosome 1"/>
</dbReference>
<evidence type="ECO:0000256" key="1">
    <source>
        <dbReference type="SAM" id="MobiDB-lite"/>
    </source>
</evidence>
<evidence type="ECO:0000313" key="2">
    <source>
        <dbReference type="EMBL" id="PNT77040.1"/>
    </source>
</evidence>
<name>A0A2K2DRY6_BRADI</name>
<feature type="region of interest" description="Disordered" evidence="1">
    <location>
        <begin position="141"/>
        <end position="190"/>
    </location>
</feature>
<dbReference type="EnsemblPlants" id="PNT77040">
    <property type="protein sequence ID" value="PNT77040"/>
    <property type="gene ID" value="BRADI_1g56983v3"/>
</dbReference>
<organism evidence="2">
    <name type="scientific">Brachypodium distachyon</name>
    <name type="common">Purple false brome</name>
    <name type="synonym">Trachynia distachya</name>
    <dbReference type="NCBI Taxonomy" id="15368"/>
    <lineage>
        <taxon>Eukaryota</taxon>
        <taxon>Viridiplantae</taxon>
        <taxon>Streptophyta</taxon>
        <taxon>Embryophyta</taxon>
        <taxon>Tracheophyta</taxon>
        <taxon>Spermatophyta</taxon>
        <taxon>Magnoliopsida</taxon>
        <taxon>Liliopsida</taxon>
        <taxon>Poales</taxon>
        <taxon>Poaceae</taxon>
        <taxon>BOP clade</taxon>
        <taxon>Pooideae</taxon>
        <taxon>Stipodae</taxon>
        <taxon>Brachypodieae</taxon>
        <taxon>Brachypodium</taxon>
    </lineage>
</organism>
<proteinExistence type="predicted"/>
<dbReference type="EMBL" id="CM000880">
    <property type="protein sequence ID" value="PNT77040.1"/>
    <property type="molecule type" value="Genomic_DNA"/>
</dbReference>
<dbReference type="Gramene" id="PNT77040">
    <property type="protein sequence ID" value="PNT77040"/>
    <property type="gene ID" value="BRADI_1g56983v3"/>
</dbReference>
<accession>A0A2K2DRY6</accession>
<dbReference type="InParanoid" id="A0A2K2DRY6"/>
<evidence type="ECO:0000313" key="3">
    <source>
        <dbReference type="EnsemblPlants" id="PNT77040"/>
    </source>
</evidence>
<gene>
    <name evidence="2" type="ORF">BRADI_1g56983v3</name>
</gene>
<feature type="compositionally biased region" description="Polar residues" evidence="1">
    <location>
        <begin position="177"/>
        <end position="190"/>
    </location>
</feature>
<reference evidence="2" key="2">
    <citation type="submission" date="2017-06" db="EMBL/GenBank/DDBJ databases">
        <title>WGS assembly of Brachypodium distachyon.</title>
        <authorList>
            <consortium name="The International Brachypodium Initiative"/>
            <person name="Lucas S."/>
            <person name="Harmon-Smith M."/>
            <person name="Lail K."/>
            <person name="Tice H."/>
            <person name="Grimwood J."/>
            <person name="Bruce D."/>
            <person name="Barry K."/>
            <person name="Shu S."/>
            <person name="Lindquist E."/>
            <person name="Wang M."/>
            <person name="Pitluck S."/>
            <person name="Vogel J.P."/>
            <person name="Garvin D.F."/>
            <person name="Mockler T.C."/>
            <person name="Schmutz J."/>
            <person name="Rokhsar D."/>
            <person name="Bevan M.W."/>
        </authorList>
    </citation>
    <scope>NUCLEOTIDE SEQUENCE</scope>
    <source>
        <strain evidence="2">Bd21</strain>
    </source>
</reference>
<dbReference type="AlphaFoldDB" id="A0A2K2DRY6"/>
<sequence length="190" mass="21070">MVQILSFSKVRFFGFAPYVAMGGQRVEYSSHIWMQSHNHSKRQYLLAVDPFGHLHGGVGLPGVDSLIDWNFPSFILPSGTPSPCFRLPRSGRHRWSPNADSTWQSGDGLTTRSATLQDSSGNHPSSRPRLQLHLQGAGIHSELRVKPRQSSTPHPDPSMIRDGVKPPRPDPSMITRKPSSSASQRRTNAK</sequence>
<evidence type="ECO:0000313" key="4">
    <source>
        <dbReference type="Proteomes" id="UP000008810"/>
    </source>
</evidence>
<keyword evidence="4" id="KW-1185">Reference proteome</keyword>
<protein>
    <submittedName>
        <fullName evidence="2 3">Uncharacterized protein</fullName>
    </submittedName>
</protein>
<reference evidence="2 3" key="1">
    <citation type="journal article" date="2010" name="Nature">
        <title>Genome sequencing and analysis of the model grass Brachypodium distachyon.</title>
        <authorList>
            <consortium name="International Brachypodium Initiative"/>
        </authorList>
    </citation>
    <scope>NUCLEOTIDE SEQUENCE [LARGE SCALE GENOMIC DNA]</scope>
    <source>
        <strain evidence="2 3">Bd21</strain>
    </source>
</reference>